<dbReference type="PANTHER" id="PTHR31569">
    <property type="entry name" value="SWIM-TYPE DOMAIN-CONTAINING PROTEIN"/>
    <property type="match status" value="1"/>
</dbReference>
<evidence type="ECO:0000313" key="3">
    <source>
        <dbReference type="EMBL" id="KFM70085.1"/>
    </source>
</evidence>
<dbReference type="PANTHER" id="PTHR31569:SF4">
    <property type="entry name" value="SWIM-TYPE DOMAIN-CONTAINING PROTEIN"/>
    <property type="match status" value="1"/>
</dbReference>
<dbReference type="AlphaFoldDB" id="A0A087TY96"/>
<accession>A0A087TY96</accession>
<name>A0A087TY96_STEMI</name>
<reference evidence="3 4" key="1">
    <citation type="submission" date="2013-11" db="EMBL/GenBank/DDBJ databases">
        <title>Genome sequencing of Stegodyphus mimosarum.</title>
        <authorList>
            <person name="Bechsgaard J."/>
        </authorList>
    </citation>
    <scope>NUCLEOTIDE SEQUENCE [LARGE SCALE GENOMIC DNA]</scope>
</reference>
<keyword evidence="1" id="KW-0863">Zinc-finger</keyword>
<feature type="non-terminal residue" evidence="3">
    <location>
        <position position="219"/>
    </location>
</feature>
<dbReference type="InterPro" id="IPR052579">
    <property type="entry name" value="Zinc_finger_SWIM"/>
</dbReference>
<keyword evidence="1" id="KW-0479">Metal-binding</keyword>
<dbReference type="OMA" id="IATENSC"/>
<organism evidence="3 4">
    <name type="scientific">Stegodyphus mimosarum</name>
    <name type="common">African social velvet spider</name>
    <dbReference type="NCBI Taxonomy" id="407821"/>
    <lineage>
        <taxon>Eukaryota</taxon>
        <taxon>Metazoa</taxon>
        <taxon>Ecdysozoa</taxon>
        <taxon>Arthropoda</taxon>
        <taxon>Chelicerata</taxon>
        <taxon>Arachnida</taxon>
        <taxon>Araneae</taxon>
        <taxon>Araneomorphae</taxon>
        <taxon>Entelegynae</taxon>
        <taxon>Eresoidea</taxon>
        <taxon>Eresidae</taxon>
        <taxon>Stegodyphus</taxon>
    </lineage>
</organism>
<dbReference type="EMBL" id="KK117293">
    <property type="protein sequence ID" value="KFM70085.1"/>
    <property type="molecule type" value="Genomic_DNA"/>
</dbReference>
<dbReference type="InterPro" id="IPR007527">
    <property type="entry name" value="Znf_SWIM"/>
</dbReference>
<proteinExistence type="predicted"/>
<dbReference type="Proteomes" id="UP000054359">
    <property type="component" value="Unassembled WGS sequence"/>
</dbReference>
<dbReference type="OrthoDB" id="7694209at2759"/>
<sequence>MMEKVPVKTDNLDGVEIEINKNLTQFAAGHVCTEYEQSRKVTFSNVENNVYILRKRTAIIIATENSCSCGFFSSMGLPCRYIMAVRREKNLPIYLSSLARLRWTRSYYLSSHSVFKNMEPQGGLRIIPKQKTESDKYSETSKVTRNINLIMSTLPNDKYQYYLGKLKHFENLLTTDKLINVSEFLHDQNEDITEQPHNLLLIDTPNKIFTRFRENCCAK</sequence>
<keyword evidence="1" id="KW-0862">Zinc</keyword>
<evidence type="ECO:0000313" key="4">
    <source>
        <dbReference type="Proteomes" id="UP000054359"/>
    </source>
</evidence>
<feature type="domain" description="SWIM-type" evidence="2">
    <location>
        <begin position="57"/>
        <end position="90"/>
    </location>
</feature>
<evidence type="ECO:0000259" key="2">
    <source>
        <dbReference type="PROSITE" id="PS50966"/>
    </source>
</evidence>
<keyword evidence="4" id="KW-1185">Reference proteome</keyword>
<dbReference type="GO" id="GO:0008270">
    <property type="term" value="F:zinc ion binding"/>
    <property type="evidence" value="ECO:0007669"/>
    <property type="project" value="UniProtKB-KW"/>
</dbReference>
<dbReference type="PROSITE" id="PS50966">
    <property type="entry name" value="ZF_SWIM"/>
    <property type="match status" value="1"/>
</dbReference>
<gene>
    <name evidence="3" type="ORF">X975_26886</name>
</gene>
<dbReference type="STRING" id="407821.A0A087TY96"/>
<protein>
    <recommendedName>
        <fullName evidence="2">SWIM-type domain-containing protein</fullName>
    </recommendedName>
</protein>
<evidence type="ECO:0000256" key="1">
    <source>
        <dbReference type="PROSITE-ProRule" id="PRU00325"/>
    </source>
</evidence>